<sequence length="539" mass="61688">MEPNDAGGVAAKHGFIFQDCVAAFYVTQMLRDKSIQCVRCEVTDDIDVVCDDFVEFVQVKTTAKTHWAKSDLVVLSTGTGKIKKIPCSSILHKSMQSEPGLTVPRKFRIVTEHPVNVTLEYLLINRNDRTGKPGREDLIDYLNSKTSDYCAPSGVDVATWVDAACWEVFRTMREIELLGVRNIRLAAQDLYGVGLSTESCAEDIWRGILDTVTRKGALSRRINSVDNKSYIRADLNSWFKKLVDEDQKRAGRKVYVKRELPHILVPFRSPLSSPCAKRNGRVLHQQYSLRRYRYKHIVDNVCKWLDEVFLRPKELADIHKLSLVEQGQRLKTTVFASLTDVRSFLGRVLLHATIRQVHESQPIPCLLYLDGDDEEKILENVHIVRRDPEGDQLWVGFSELVSATNIETRLSEIRDQLYDEISECFNNARGKILDIKDDDYLLRHDIDVILDESNPFDKYLDRFRFVLFVGYDSSLLTDPETSDHEDHLEQETAALFEAFADDLQHDSPFAGLTIDVFIYPAPSLEKLTKMVEEKVREAV</sequence>
<proteinExistence type="predicted"/>
<dbReference type="RefSeq" id="WP_124319613.1">
    <property type="nucleotide sequence ID" value="NZ_CP027753.1"/>
</dbReference>
<dbReference type="AlphaFoldDB" id="A0A3G7TL14"/>
<evidence type="ECO:0000259" key="1">
    <source>
        <dbReference type="Pfam" id="PF08878"/>
    </source>
</evidence>
<dbReference type="InterPro" id="IPR014976">
    <property type="entry name" value="AbpA_HamA_C"/>
</dbReference>
<name>A0A3G7TL14_9PSED</name>
<evidence type="ECO:0000259" key="2">
    <source>
        <dbReference type="Pfam" id="PF14130"/>
    </source>
</evidence>
<dbReference type="EMBL" id="CP027753">
    <property type="protein sequence ID" value="AZE47278.1"/>
    <property type="molecule type" value="Genomic_DNA"/>
</dbReference>
<protein>
    <submittedName>
        <fullName evidence="3">Uncharacterized protein YfjL</fullName>
    </submittedName>
</protein>
<dbReference type="Pfam" id="PF08878">
    <property type="entry name" value="HamA"/>
    <property type="match status" value="1"/>
</dbReference>
<feature type="domain" description="CD-NTase associated protein 4-like DNA endonuclease" evidence="2">
    <location>
        <begin position="7"/>
        <end position="216"/>
    </location>
</feature>
<dbReference type="Pfam" id="PF14130">
    <property type="entry name" value="Cap4_nuclease"/>
    <property type="match status" value="1"/>
</dbReference>
<gene>
    <name evidence="3" type="ORF">C4K04_1588</name>
</gene>
<accession>A0A3G7TL14</accession>
<evidence type="ECO:0000313" key="3">
    <source>
        <dbReference type="EMBL" id="AZE47278.1"/>
    </source>
</evidence>
<evidence type="ECO:0000313" key="4">
    <source>
        <dbReference type="Proteomes" id="UP000268048"/>
    </source>
</evidence>
<reference evidence="3 4" key="1">
    <citation type="submission" date="2018-03" db="EMBL/GenBank/DDBJ databases">
        <title>Diversity of phytobeneficial traits revealed by whole-genome analysis of worldwide-isolated phenazine-producing Pseudomonas spp.</title>
        <authorList>
            <person name="Biessy A."/>
            <person name="Novinscak A."/>
            <person name="Blom J."/>
            <person name="Leger G."/>
            <person name="Thomashow L.S."/>
            <person name="Cazorla F.M."/>
            <person name="Josic D."/>
            <person name="Filion M."/>
        </authorList>
    </citation>
    <scope>NUCLEOTIDE SEQUENCE [LARGE SCALE GENOMIC DNA]</scope>
    <source>
        <strain evidence="3 4">B25</strain>
    </source>
</reference>
<organism evidence="3 4">
    <name type="scientific">Pseudomonas chlororaphis</name>
    <dbReference type="NCBI Taxonomy" id="587753"/>
    <lineage>
        <taxon>Bacteria</taxon>
        <taxon>Pseudomonadati</taxon>
        <taxon>Pseudomonadota</taxon>
        <taxon>Gammaproteobacteria</taxon>
        <taxon>Pseudomonadales</taxon>
        <taxon>Pseudomonadaceae</taxon>
        <taxon>Pseudomonas</taxon>
    </lineage>
</organism>
<feature type="domain" description="Anti-bacteriophage protein A/HamA C-terminal" evidence="1">
    <location>
        <begin position="277"/>
        <end position="534"/>
    </location>
</feature>
<dbReference type="GO" id="GO:0004518">
    <property type="term" value="F:nuclease activity"/>
    <property type="evidence" value="ECO:0007669"/>
    <property type="project" value="InterPro"/>
</dbReference>
<dbReference type="InterPro" id="IPR025382">
    <property type="entry name" value="Cap4-like_endonuclease_dom"/>
</dbReference>
<dbReference type="Proteomes" id="UP000268048">
    <property type="component" value="Chromosome"/>
</dbReference>